<dbReference type="PROSITE" id="PS50112">
    <property type="entry name" value="PAS"/>
    <property type="match status" value="1"/>
</dbReference>
<evidence type="ECO:0000256" key="15">
    <source>
        <dbReference type="ARBA" id="ARBA00081350"/>
    </source>
</evidence>
<keyword evidence="9" id="KW-0460">Magnesium</keyword>
<dbReference type="SUPFAM" id="SSF55785">
    <property type="entry name" value="PYP-like sensor domain (PAS domain)"/>
    <property type="match status" value="1"/>
</dbReference>
<evidence type="ECO:0000256" key="10">
    <source>
        <dbReference type="ARBA" id="ARBA00022912"/>
    </source>
</evidence>
<keyword evidence="8" id="KW-0067">ATP-binding</keyword>
<dbReference type="SMART" id="SM00331">
    <property type="entry name" value="PP2C_SIG"/>
    <property type="match status" value="1"/>
</dbReference>
<evidence type="ECO:0000256" key="14">
    <source>
        <dbReference type="ARBA" id="ARBA00075117"/>
    </source>
</evidence>
<gene>
    <name evidence="17" type="ORF">HKX69_14825</name>
</gene>
<feature type="domain" description="PAS" evidence="16">
    <location>
        <begin position="201"/>
        <end position="228"/>
    </location>
</feature>
<keyword evidence="6" id="KW-0418">Kinase</keyword>
<name>A0A6M4PJ36_9ACTN</name>
<dbReference type="Gene3D" id="3.60.40.10">
    <property type="entry name" value="PPM-type phosphatase domain"/>
    <property type="match status" value="1"/>
</dbReference>
<dbReference type="InterPro" id="IPR036457">
    <property type="entry name" value="PPM-type-like_dom_sf"/>
</dbReference>
<dbReference type="GO" id="GO:0016301">
    <property type="term" value="F:kinase activity"/>
    <property type="evidence" value="ECO:0007669"/>
    <property type="project" value="UniProtKB-KW"/>
</dbReference>
<dbReference type="EC" id="3.1.3.16" evidence="1"/>
<dbReference type="EMBL" id="CP053189">
    <property type="protein sequence ID" value="QJS10624.1"/>
    <property type="molecule type" value="Genomic_DNA"/>
</dbReference>
<dbReference type="KEGG" id="sarg:HKX69_14825"/>
<dbReference type="SUPFAM" id="SSF81606">
    <property type="entry name" value="PP2C-like"/>
    <property type="match status" value="1"/>
</dbReference>
<dbReference type="InterPro" id="IPR052016">
    <property type="entry name" value="Bact_Sigma-Reg"/>
</dbReference>
<keyword evidence="3" id="KW-0808">Transferase</keyword>
<dbReference type="InterPro" id="IPR000014">
    <property type="entry name" value="PAS"/>
</dbReference>
<keyword evidence="11" id="KW-0464">Manganese</keyword>
<dbReference type="InterPro" id="IPR001932">
    <property type="entry name" value="PPM-type_phosphatase-like_dom"/>
</dbReference>
<evidence type="ECO:0000256" key="3">
    <source>
        <dbReference type="ARBA" id="ARBA00022679"/>
    </source>
</evidence>
<dbReference type="Gene3D" id="3.30.450.40">
    <property type="match status" value="2"/>
</dbReference>
<dbReference type="Pfam" id="PF08448">
    <property type="entry name" value="PAS_4"/>
    <property type="match status" value="1"/>
</dbReference>
<evidence type="ECO:0000313" key="18">
    <source>
        <dbReference type="Proteomes" id="UP000502641"/>
    </source>
</evidence>
<organism evidence="17 18">
    <name type="scientific">Streptomyces argyrophylli</name>
    <dbReference type="NCBI Taxonomy" id="2726118"/>
    <lineage>
        <taxon>Bacteria</taxon>
        <taxon>Bacillati</taxon>
        <taxon>Actinomycetota</taxon>
        <taxon>Actinomycetes</taxon>
        <taxon>Kitasatosporales</taxon>
        <taxon>Streptomycetaceae</taxon>
        <taxon>Streptomyces</taxon>
    </lineage>
</organism>
<comment type="catalytic activity">
    <reaction evidence="12">
        <text>O-phospho-L-seryl-[protein] + H2O = L-seryl-[protein] + phosphate</text>
        <dbReference type="Rhea" id="RHEA:20629"/>
        <dbReference type="Rhea" id="RHEA-COMP:9863"/>
        <dbReference type="Rhea" id="RHEA-COMP:11604"/>
        <dbReference type="ChEBI" id="CHEBI:15377"/>
        <dbReference type="ChEBI" id="CHEBI:29999"/>
        <dbReference type="ChEBI" id="CHEBI:43474"/>
        <dbReference type="ChEBI" id="CHEBI:83421"/>
        <dbReference type="EC" id="3.1.3.16"/>
    </reaction>
</comment>
<dbReference type="InterPro" id="IPR013656">
    <property type="entry name" value="PAS_4"/>
</dbReference>
<dbReference type="GO" id="GO:0046872">
    <property type="term" value="F:metal ion binding"/>
    <property type="evidence" value="ECO:0007669"/>
    <property type="project" value="UniProtKB-KW"/>
</dbReference>
<dbReference type="InterPro" id="IPR029016">
    <property type="entry name" value="GAF-like_dom_sf"/>
</dbReference>
<evidence type="ECO:0000256" key="13">
    <source>
        <dbReference type="ARBA" id="ARBA00056274"/>
    </source>
</evidence>
<dbReference type="GO" id="GO:0005524">
    <property type="term" value="F:ATP binding"/>
    <property type="evidence" value="ECO:0007669"/>
    <property type="project" value="UniProtKB-KW"/>
</dbReference>
<evidence type="ECO:0000256" key="7">
    <source>
        <dbReference type="ARBA" id="ARBA00022801"/>
    </source>
</evidence>
<proteinExistence type="predicted"/>
<dbReference type="InterPro" id="IPR035965">
    <property type="entry name" value="PAS-like_dom_sf"/>
</dbReference>
<dbReference type="Pfam" id="PF13185">
    <property type="entry name" value="GAF_2"/>
    <property type="match status" value="1"/>
</dbReference>
<evidence type="ECO:0000259" key="16">
    <source>
        <dbReference type="PROSITE" id="PS50112"/>
    </source>
</evidence>
<dbReference type="PANTHER" id="PTHR43156">
    <property type="entry name" value="STAGE II SPORULATION PROTEIN E-RELATED"/>
    <property type="match status" value="1"/>
</dbReference>
<accession>A0A6M4PJ36</accession>
<dbReference type="Gene3D" id="3.30.450.20">
    <property type="entry name" value="PAS domain"/>
    <property type="match status" value="1"/>
</dbReference>
<evidence type="ECO:0000256" key="8">
    <source>
        <dbReference type="ARBA" id="ARBA00022840"/>
    </source>
</evidence>
<dbReference type="SMART" id="SM00065">
    <property type="entry name" value="GAF"/>
    <property type="match status" value="1"/>
</dbReference>
<dbReference type="GO" id="GO:0004722">
    <property type="term" value="F:protein serine/threonine phosphatase activity"/>
    <property type="evidence" value="ECO:0007669"/>
    <property type="project" value="UniProtKB-EC"/>
</dbReference>
<dbReference type="SMART" id="SM00091">
    <property type="entry name" value="PAS"/>
    <property type="match status" value="1"/>
</dbReference>
<evidence type="ECO:0000256" key="9">
    <source>
        <dbReference type="ARBA" id="ARBA00022842"/>
    </source>
</evidence>
<keyword evidence="2" id="KW-0597">Phosphoprotein</keyword>
<dbReference type="SUPFAM" id="SSF55781">
    <property type="entry name" value="GAF domain-like"/>
    <property type="match status" value="2"/>
</dbReference>
<dbReference type="RefSeq" id="WP_171153898.1">
    <property type="nucleotide sequence ID" value="NZ_CP053189.1"/>
</dbReference>
<keyword evidence="7" id="KW-0378">Hydrolase</keyword>
<evidence type="ECO:0000256" key="4">
    <source>
        <dbReference type="ARBA" id="ARBA00022723"/>
    </source>
</evidence>
<keyword evidence="18" id="KW-1185">Reference proteome</keyword>
<dbReference type="PANTHER" id="PTHR43156:SF2">
    <property type="entry name" value="STAGE II SPORULATION PROTEIN E"/>
    <property type="match status" value="1"/>
</dbReference>
<dbReference type="Pfam" id="PF07228">
    <property type="entry name" value="SpoIIE"/>
    <property type="match status" value="1"/>
</dbReference>
<evidence type="ECO:0000256" key="1">
    <source>
        <dbReference type="ARBA" id="ARBA00013081"/>
    </source>
</evidence>
<protein>
    <recommendedName>
        <fullName evidence="1">protein-serine/threonine phosphatase</fullName>
        <ecNumber evidence="1">3.1.3.16</ecNumber>
    </recommendedName>
    <alternativeName>
        <fullName evidence="15">Protein-serine/threonine phosphatase</fullName>
    </alternativeName>
    <alternativeName>
        <fullName evidence="14">Serine/threonine-protein kinase</fullName>
    </alternativeName>
</protein>
<keyword evidence="10" id="KW-0904">Protein phosphatase</keyword>
<dbReference type="Proteomes" id="UP000502641">
    <property type="component" value="Chromosome"/>
</dbReference>
<dbReference type="CDD" id="cd00130">
    <property type="entry name" value="PAS"/>
    <property type="match status" value="1"/>
</dbReference>
<comment type="function">
    <text evidence="13">Primarily acts as an independent SigF regulator that is sensitive to the osmosensory signal, mediating the cross talk of PknD with the SigF regulon. Possesses both phosphatase and kinase activities. The kinase domain functions as a classic anti-sigma factor-like kinase to phosphorylate the anti-anti-sigma factor domain at the canonical regulatory site, and the phosphatase domain antagonizes this activity.</text>
</comment>
<keyword evidence="5" id="KW-0547">Nucleotide-binding</keyword>
<dbReference type="InterPro" id="IPR003018">
    <property type="entry name" value="GAF"/>
</dbReference>
<evidence type="ECO:0000313" key="17">
    <source>
        <dbReference type="EMBL" id="QJS10624.1"/>
    </source>
</evidence>
<evidence type="ECO:0000256" key="2">
    <source>
        <dbReference type="ARBA" id="ARBA00022553"/>
    </source>
</evidence>
<sequence>MSGTATDPRSPGSGPDAVDCVLDRCTRDTGAYAGGLYVLCPDEQVLRLAVLSGISRRIASPWARVPLQAASPVSDAVRQGALVWIGSQEELARRYPQLALVLPHPFALVAAPISTGARRWGGLVLHWSSAHPPALSTRERALITDACRRLGPVLRRAADSGRVVAGPEPRILSPSRKRAAGPAEAQAAADFAERLPSGCCALDPDGRITFLTTAAAELLGAGIPELLGARPWEALAWLDNPVAEDRYRAAVLSRRPTSFTARRPPDQWLSFHLYPDASGISVRIVPTSSADAAPPPHLLHPAPPAEPGRATALYHLMHLAATLTEAVGVQDVVDRVADQILPAFGAQALALMAAEEGRLRIIGFHGYSAALMDRFDAVPLTSDTPAVHVLTTGIPSFFGTFDDLRTAYPPAVLQDDMAAWAFLPLITSGRPVGSLVLAFDRPRAFPAEERSVLTSTAGLIAQALDRARLHDATQQLSHDLQAGLLPRTLPRVPGLDVAARYLPAGYGMDVGGDFYDLIRLDETTVAATIGDVQGHNVQAATLMGQVRTAVHASAGAPPGEVLARTNRLLTDLDAGLFTSCLYAHLDLVRHSACLATAGHPPPVLRHPDGRTEILEPPPGLLLGIDPAADYPTMNVPLLPGAVLALYTDGLVEAPGTDIEDAITALAGRLAHERYHSMDALADTLITHAQHTAPRSDDVALLLISPYGTCAPGPEKTPTPRNDEGRV</sequence>
<evidence type="ECO:0000256" key="12">
    <source>
        <dbReference type="ARBA" id="ARBA00047761"/>
    </source>
</evidence>
<evidence type="ECO:0000256" key="11">
    <source>
        <dbReference type="ARBA" id="ARBA00023211"/>
    </source>
</evidence>
<keyword evidence="4" id="KW-0479">Metal-binding</keyword>
<dbReference type="FunFam" id="3.60.40.10:FF:000005">
    <property type="entry name" value="Serine/threonine protein phosphatase"/>
    <property type="match status" value="1"/>
</dbReference>
<reference evidence="17 18" key="1">
    <citation type="submission" date="2020-05" db="EMBL/GenBank/DDBJ databases">
        <authorList>
            <person name="Li K."/>
        </authorList>
    </citation>
    <scope>NUCLEOTIDE SEQUENCE [LARGE SCALE GENOMIC DNA]</scope>
    <source>
        <strain evidence="18">jing01</strain>
    </source>
</reference>
<evidence type="ECO:0000256" key="5">
    <source>
        <dbReference type="ARBA" id="ARBA00022741"/>
    </source>
</evidence>
<dbReference type="AlphaFoldDB" id="A0A6M4PJ36"/>
<evidence type="ECO:0000256" key="6">
    <source>
        <dbReference type="ARBA" id="ARBA00022777"/>
    </source>
</evidence>